<evidence type="ECO:0000259" key="4">
    <source>
        <dbReference type="Pfam" id="PF09118"/>
    </source>
</evidence>
<feature type="domain" description="Glyoxal oxidase N-terminal" evidence="3">
    <location>
        <begin position="223"/>
        <end position="358"/>
    </location>
</feature>
<dbReference type="InterPro" id="IPR013783">
    <property type="entry name" value="Ig-like_fold"/>
</dbReference>
<dbReference type="PANTHER" id="PTHR32208:SF98">
    <property type="entry name" value="GLYOXAL OXIDASE N-TERMINAL DOMAIN-CONTAINING PROTEIN"/>
    <property type="match status" value="1"/>
</dbReference>
<evidence type="ECO:0000256" key="2">
    <source>
        <dbReference type="SAM" id="SignalP"/>
    </source>
</evidence>
<dbReference type="InterPro" id="IPR015202">
    <property type="entry name" value="GO-like_E_set"/>
</dbReference>
<dbReference type="SUPFAM" id="SSF81296">
    <property type="entry name" value="E set domains"/>
    <property type="match status" value="1"/>
</dbReference>
<gene>
    <name evidence="5" type="ORF">KC19_1G334300</name>
</gene>
<comment type="caution">
    <text evidence="5">The sequence shown here is derived from an EMBL/GenBank/DDBJ whole genome shotgun (WGS) entry which is preliminary data.</text>
</comment>
<evidence type="ECO:0000256" key="1">
    <source>
        <dbReference type="ARBA" id="ARBA00022729"/>
    </source>
</evidence>
<dbReference type="PANTHER" id="PTHR32208">
    <property type="entry name" value="SECRETED PROTEIN-RELATED"/>
    <property type="match status" value="1"/>
</dbReference>
<proteinExistence type="predicted"/>
<dbReference type="InterPro" id="IPR037293">
    <property type="entry name" value="Gal_Oxidase_central_sf"/>
</dbReference>
<dbReference type="Proteomes" id="UP000822688">
    <property type="component" value="Chromosome 1"/>
</dbReference>
<dbReference type="InterPro" id="IPR009880">
    <property type="entry name" value="Glyoxal_oxidase_N"/>
</dbReference>
<dbReference type="CDD" id="cd02851">
    <property type="entry name" value="E_set_GO_C"/>
    <property type="match status" value="1"/>
</dbReference>
<organism evidence="5 6">
    <name type="scientific">Ceratodon purpureus</name>
    <name type="common">Fire moss</name>
    <name type="synonym">Dicranum purpureum</name>
    <dbReference type="NCBI Taxonomy" id="3225"/>
    <lineage>
        <taxon>Eukaryota</taxon>
        <taxon>Viridiplantae</taxon>
        <taxon>Streptophyta</taxon>
        <taxon>Embryophyta</taxon>
        <taxon>Bryophyta</taxon>
        <taxon>Bryophytina</taxon>
        <taxon>Bryopsida</taxon>
        <taxon>Dicranidae</taxon>
        <taxon>Pseudoditrichales</taxon>
        <taxon>Ditrichaceae</taxon>
        <taxon>Ceratodon</taxon>
    </lineage>
</organism>
<accession>A0A8T0JEF7</accession>
<dbReference type="InterPro" id="IPR014756">
    <property type="entry name" value="Ig_E-set"/>
</dbReference>
<evidence type="ECO:0000313" key="5">
    <source>
        <dbReference type="EMBL" id="KAG0593492.1"/>
    </source>
</evidence>
<keyword evidence="1 2" id="KW-0732">Signal</keyword>
<dbReference type="InterPro" id="IPR011043">
    <property type="entry name" value="Gal_Oxase/kelch_b-propeller"/>
</dbReference>
<dbReference type="Gene3D" id="2.60.40.10">
    <property type="entry name" value="Immunoglobulins"/>
    <property type="match status" value="1"/>
</dbReference>
<evidence type="ECO:0000259" key="3">
    <source>
        <dbReference type="Pfam" id="PF07250"/>
    </source>
</evidence>
<dbReference type="Pfam" id="PF09118">
    <property type="entry name" value="GO-like_E_set"/>
    <property type="match status" value="1"/>
</dbReference>
<evidence type="ECO:0008006" key="7">
    <source>
        <dbReference type="Google" id="ProtNLM"/>
    </source>
</evidence>
<feature type="domain" description="Glyoxal oxidase N-terminal" evidence="3">
    <location>
        <begin position="40"/>
        <end position="217"/>
    </location>
</feature>
<dbReference type="EMBL" id="CM026421">
    <property type="protein sequence ID" value="KAG0593492.1"/>
    <property type="molecule type" value="Genomic_DNA"/>
</dbReference>
<feature type="domain" description="Galactose oxidase-like Early set" evidence="4">
    <location>
        <begin position="367"/>
        <end position="466"/>
    </location>
</feature>
<keyword evidence="6" id="KW-1185">Reference proteome</keyword>
<feature type="signal peptide" evidence="2">
    <location>
        <begin position="1"/>
        <end position="24"/>
    </location>
</feature>
<evidence type="ECO:0000313" key="6">
    <source>
        <dbReference type="Proteomes" id="UP000822688"/>
    </source>
</evidence>
<name>A0A8T0JEF7_CERPU</name>
<dbReference type="Pfam" id="PF07250">
    <property type="entry name" value="Glyoxal_oxid_N"/>
    <property type="match status" value="2"/>
</dbReference>
<dbReference type="SUPFAM" id="SSF50965">
    <property type="entry name" value="Galactose oxidase, central domain"/>
    <property type="match status" value="1"/>
</dbReference>
<sequence length="469" mass="50222">MAIGMVGHVMVLVMVLIQILSVDAQGGWQLLQKNAGISCMHAAVTHFDTVIMLDRTNTGPSQIKLAGACRNQPLERMLKNDCWAHSSMLNPGNGAVRPLRVETDTWCSSGQFFDNGVLVQTGGDFEGNKKIRTLAPCGAGGNCDWKELAEPLAWGRWYASNQLLPSRIRQIIVGGRSEGTYEFYPKRKAGEGAFPLAVVAGGADNLYPFVFLLPNGTYRASRTNAVGAPASKRCGRIVAAAGNAGWAMEDMPMGRTMGDMLNLPNGEVLNINGAGNGFQGWGKAGNPVLSPVNYNPNAAAGKRFAVLAKTGIPRMYHSTASILADGRIIVAGSNTHHFYTFTGAFPTELRVEAFSPPYLGANFNAVRPVITGASGVIKYNQVFTMTFNVATRVGGVTVFQNSAPFTTHSYSQGQRSLQLKTTVLVKVGGGYSMQVTACPGNNIAPPAYYIVHCVQNGIPSRGKWVKQNN</sequence>
<feature type="chain" id="PRO_5035712469" description="Galactose oxidase" evidence="2">
    <location>
        <begin position="25"/>
        <end position="469"/>
    </location>
</feature>
<dbReference type="Gene3D" id="2.130.10.80">
    <property type="entry name" value="Galactose oxidase/kelch, beta-propeller"/>
    <property type="match status" value="2"/>
</dbReference>
<dbReference type="AlphaFoldDB" id="A0A8T0JEF7"/>
<reference evidence="5" key="1">
    <citation type="submission" date="2020-06" db="EMBL/GenBank/DDBJ databases">
        <title>WGS assembly of Ceratodon purpureus strain R40.</title>
        <authorList>
            <person name="Carey S.B."/>
            <person name="Jenkins J."/>
            <person name="Shu S."/>
            <person name="Lovell J.T."/>
            <person name="Sreedasyam A."/>
            <person name="Maumus F."/>
            <person name="Tiley G.P."/>
            <person name="Fernandez-Pozo N."/>
            <person name="Barry K."/>
            <person name="Chen C."/>
            <person name="Wang M."/>
            <person name="Lipzen A."/>
            <person name="Daum C."/>
            <person name="Saski C.A."/>
            <person name="Payton A.C."/>
            <person name="Mcbreen J.C."/>
            <person name="Conrad R.E."/>
            <person name="Kollar L.M."/>
            <person name="Olsson S."/>
            <person name="Huttunen S."/>
            <person name="Landis J.B."/>
            <person name="Wickett N.J."/>
            <person name="Johnson M.G."/>
            <person name="Rensing S.A."/>
            <person name="Grimwood J."/>
            <person name="Schmutz J."/>
            <person name="Mcdaniel S.F."/>
        </authorList>
    </citation>
    <scope>NUCLEOTIDE SEQUENCE</scope>
    <source>
        <strain evidence="5">R40</strain>
    </source>
</reference>
<protein>
    <recommendedName>
        <fullName evidence="7">Galactose oxidase</fullName>
    </recommendedName>
</protein>